<feature type="region of interest" description="Disordered" evidence="1">
    <location>
        <begin position="1"/>
        <end position="106"/>
    </location>
</feature>
<evidence type="ECO:0000313" key="4">
    <source>
        <dbReference type="Proteomes" id="UP000000560"/>
    </source>
</evidence>
<feature type="region of interest" description="Disordered" evidence="1">
    <location>
        <begin position="745"/>
        <end position="769"/>
    </location>
</feature>
<dbReference type="Proteomes" id="UP000000560">
    <property type="component" value="Chromosome V"/>
</dbReference>
<dbReference type="OMA" id="DMSMRTW"/>
<dbReference type="eggNOG" id="ENOG502SHT7">
    <property type="taxonomic scope" value="Eukaryota"/>
</dbReference>
<protein>
    <submittedName>
        <fullName evidence="3">Uncharacterized protein</fullName>
    </submittedName>
</protein>
<accession>Q5ATL9</accession>
<proteinExistence type="predicted"/>
<sequence>MAPAAKDYRLPPLPEFVSSWNPVDLGDRSNIRYEHAPNDDEADDHPVRPVGLGISQPAGHSRSTSYDTTQTTATTPDPASSRFVNSETSLLGERERSHSRVQSQSQSHLVKCPTKKTIVHRRLSWVPATILVLAFYSTIFSGIYLVVAFIKPRYGRFIGVDGKLAASTATLLSTLFAKTIELAYVTVCVAFLGQVLTRRAITKGSRGISISDMSMRTWIMQPGSLIVHWESLRYSGWTILGAITLTATVVAMLYTTAAEALVTPKLKWGAVEERVIVGNVWTSFANADYLADNCETPVAIQDDLEFRNTTCLNMQHAGQAYNNYQSFIKEWASIAEGIQPSPTDAASRPRPTGSVYDNTTVEGSWVDRVSIADLAEKYGRIVHNVTAAMPHGGIIGAANHPDNKIIQPKDQSGEGMYELEASVPSPAVNVLCAGMNATELAPIVYNEWPNHGNFNAVSWTTNVPDDVPNIEHWHNRTVVDDIFEFGPDYPDQYAPVFGKLPEEFNTIVNVTSPYSNGAIFLLGASPNGTKPEYFLCRLKAKQSTRCSTRYKATATGSHLYTVCNENQPLQYDLRVPDAVESWANDWMYIASEWSFTLSLNAGITDGAAANARLLMQFAPTARTLNPKLPTLSEALAVLAGNTLLMASANAPFVPFWNYTNTYPETNILKTPEKQYINATLRAIEYASGGTQKWQGIFYPILLFAFFTSALCLAFMLLEIRGKQITDFTEPQNLFALAMNSPSTTKLQGACGSGPAGKQLGERWRRRARP</sequence>
<accession>C8VE55</accession>
<name>Q5ATL9_EMENI</name>
<keyword evidence="2" id="KW-1133">Transmembrane helix</keyword>
<dbReference type="EMBL" id="BN001305">
    <property type="protein sequence ID" value="CBF80383.1"/>
    <property type="molecule type" value="Genomic_DNA"/>
</dbReference>
<dbReference type="RefSeq" id="XP_681630.1">
    <property type="nucleotide sequence ID" value="XM_676538.2"/>
</dbReference>
<keyword evidence="4" id="KW-1185">Reference proteome</keyword>
<dbReference type="GeneID" id="2868837"/>
<feature type="compositionally biased region" description="Low complexity" evidence="1">
    <location>
        <begin position="61"/>
        <end position="82"/>
    </location>
</feature>
<keyword evidence="2" id="KW-0812">Transmembrane</keyword>
<feature type="transmembrane region" description="Helical" evidence="2">
    <location>
        <begin position="696"/>
        <end position="717"/>
    </location>
</feature>
<feature type="compositionally biased region" description="Basic and acidic residues" evidence="1">
    <location>
        <begin position="25"/>
        <end position="38"/>
    </location>
</feature>
<keyword evidence="2" id="KW-0472">Membrane</keyword>
<evidence type="ECO:0000256" key="2">
    <source>
        <dbReference type="SAM" id="Phobius"/>
    </source>
</evidence>
<reference evidence="4" key="2">
    <citation type="journal article" date="2009" name="Fungal Genet. Biol.">
        <title>The 2008 update of the Aspergillus nidulans genome annotation: a community effort.</title>
        <authorList>
            <person name="Wortman J.R."/>
            <person name="Gilsenan J.M."/>
            <person name="Joardar V."/>
            <person name="Deegan J."/>
            <person name="Clutterbuck J."/>
            <person name="Andersen M.R."/>
            <person name="Archer D."/>
            <person name="Bencina M."/>
            <person name="Braus G."/>
            <person name="Coutinho P."/>
            <person name="von Dohren H."/>
            <person name="Doonan J."/>
            <person name="Driessen A.J."/>
            <person name="Durek P."/>
            <person name="Espeso E."/>
            <person name="Fekete E."/>
            <person name="Flipphi M."/>
            <person name="Estrada C.G."/>
            <person name="Geysens S."/>
            <person name="Goldman G."/>
            <person name="de Groot P.W."/>
            <person name="Hansen K."/>
            <person name="Harris S.D."/>
            <person name="Heinekamp T."/>
            <person name="Helmstaedt K."/>
            <person name="Henrissat B."/>
            <person name="Hofmann G."/>
            <person name="Homan T."/>
            <person name="Horio T."/>
            <person name="Horiuchi H."/>
            <person name="James S."/>
            <person name="Jones M."/>
            <person name="Karaffa L."/>
            <person name="Karanyi Z."/>
            <person name="Kato M."/>
            <person name="Keller N."/>
            <person name="Kelly D.E."/>
            <person name="Kiel J.A."/>
            <person name="Kim J.M."/>
            <person name="van der Klei I.J."/>
            <person name="Klis F.M."/>
            <person name="Kovalchuk A."/>
            <person name="Krasevec N."/>
            <person name="Kubicek C.P."/>
            <person name="Liu B."/>
            <person name="Maccabe A."/>
            <person name="Meyer V."/>
            <person name="Mirabito P."/>
            <person name="Miskei M."/>
            <person name="Mos M."/>
            <person name="Mullins J."/>
            <person name="Nelson D.R."/>
            <person name="Nielsen J."/>
            <person name="Oakley B.R."/>
            <person name="Osmani S.A."/>
            <person name="Pakula T."/>
            <person name="Paszewski A."/>
            <person name="Paulsen I."/>
            <person name="Pilsyk S."/>
            <person name="Pocsi I."/>
            <person name="Punt P.J."/>
            <person name="Ram A.F."/>
            <person name="Ren Q."/>
            <person name="Robellet X."/>
            <person name="Robson G."/>
            <person name="Seiboth B."/>
            <person name="van Solingen P."/>
            <person name="Specht T."/>
            <person name="Sun J."/>
            <person name="Taheri-Talesh N."/>
            <person name="Takeshita N."/>
            <person name="Ussery D."/>
            <person name="vanKuyk P.A."/>
            <person name="Visser H."/>
            <person name="van de Vondervoort P.J."/>
            <person name="de Vries R.P."/>
            <person name="Walton J."/>
            <person name="Xiang X."/>
            <person name="Xiong Y."/>
            <person name="Zeng A.P."/>
            <person name="Brandt B.W."/>
            <person name="Cornell M.J."/>
            <person name="van den Hondel C.A."/>
            <person name="Visser J."/>
            <person name="Oliver S.G."/>
            <person name="Turner G."/>
        </authorList>
    </citation>
    <scope>GENOME REANNOTATION</scope>
    <source>
        <strain evidence="4">FGSC A4 / ATCC 38163 / CBS 112.46 / NRRL 194 / M139</strain>
    </source>
</reference>
<feature type="transmembrane region" description="Helical" evidence="2">
    <location>
        <begin position="234"/>
        <end position="254"/>
    </location>
</feature>
<evidence type="ECO:0000256" key="1">
    <source>
        <dbReference type="SAM" id="MobiDB-lite"/>
    </source>
</evidence>
<dbReference type="OrthoDB" id="4721035at2759"/>
<dbReference type="InParanoid" id="Q5ATL9"/>
<dbReference type="HOGENOM" id="CLU_012014_1_0_1"/>
<dbReference type="AlphaFoldDB" id="Q5ATL9"/>
<feature type="transmembrane region" description="Helical" evidence="2">
    <location>
        <begin position="125"/>
        <end position="150"/>
    </location>
</feature>
<gene>
    <name evidence="3" type="ORF">ANIA_08361</name>
</gene>
<evidence type="ECO:0000313" key="3">
    <source>
        <dbReference type="EMBL" id="CBF80383.1"/>
    </source>
</evidence>
<dbReference type="KEGG" id="ani:ANIA_08361"/>
<reference evidence="4" key="1">
    <citation type="journal article" date="2005" name="Nature">
        <title>Sequencing of Aspergillus nidulans and comparative analysis with A. fumigatus and A. oryzae.</title>
        <authorList>
            <person name="Galagan J.E."/>
            <person name="Calvo S.E."/>
            <person name="Cuomo C."/>
            <person name="Ma L.J."/>
            <person name="Wortman J.R."/>
            <person name="Batzoglou S."/>
            <person name="Lee S.I."/>
            <person name="Basturkmen M."/>
            <person name="Spevak C.C."/>
            <person name="Clutterbuck J."/>
            <person name="Kapitonov V."/>
            <person name="Jurka J."/>
            <person name="Scazzocchio C."/>
            <person name="Farman M."/>
            <person name="Butler J."/>
            <person name="Purcell S."/>
            <person name="Harris S."/>
            <person name="Braus G.H."/>
            <person name="Draht O."/>
            <person name="Busch S."/>
            <person name="D'Enfert C."/>
            <person name="Bouchier C."/>
            <person name="Goldman G.H."/>
            <person name="Bell-Pedersen D."/>
            <person name="Griffiths-Jones S."/>
            <person name="Doonan J.H."/>
            <person name="Yu J."/>
            <person name="Vienken K."/>
            <person name="Pain A."/>
            <person name="Freitag M."/>
            <person name="Selker E.U."/>
            <person name="Archer D.B."/>
            <person name="Penalva M.A."/>
            <person name="Oakley B.R."/>
            <person name="Momany M."/>
            <person name="Tanaka T."/>
            <person name="Kumagai T."/>
            <person name="Asai K."/>
            <person name="Machida M."/>
            <person name="Nierman W.C."/>
            <person name="Denning D.W."/>
            <person name="Caddick M."/>
            <person name="Hynes M."/>
            <person name="Paoletti M."/>
            <person name="Fischer R."/>
            <person name="Miller B."/>
            <person name="Dyer P."/>
            <person name="Sachs M.S."/>
            <person name="Osmani S.A."/>
            <person name="Birren B.W."/>
        </authorList>
    </citation>
    <scope>NUCLEOTIDE SEQUENCE [LARGE SCALE GENOMIC DNA]</scope>
    <source>
        <strain evidence="4">FGSC A4 / ATCC 38163 / CBS 112.46 / NRRL 194 / M139</strain>
    </source>
</reference>
<feature type="transmembrane region" description="Helical" evidence="2">
    <location>
        <begin position="170"/>
        <end position="196"/>
    </location>
</feature>
<organism evidence="3 4">
    <name type="scientific">Emericella nidulans (strain FGSC A4 / ATCC 38163 / CBS 112.46 / NRRL 194 / M139)</name>
    <name type="common">Aspergillus nidulans</name>
    <dbReference type="NCBI Taxonomy" id="227321"/>
    <lineage>
        <taxon>Eukaryota</taxon>
        <taxon>Fungi</taxon>
        <taxon>Dikarya</taxon>
        <taxon>Ascomycota</taxon>
        <taxon>Pezizomycotina</taxon>
        <taxon>Eurotiomycetes</taxon>
        <taxon>Eurotiomycetidae</taxon>
        <taxon>Eurotiales</taxon>
        <taxon>Aspergillaceae</taxon>
        <taxon>Aspergillus</taxon>
        <taxon>Aspergillus subgen. Nidulantes</taxon>
    </lineage>
</organism>